<name>A0A9P1J2E0_9PELO</name>
<dbReference type="AlphaFoldDB" id="A0A9P1J2E0"/>
<dbReference type="EMBL" id="CANHGI010000005">
    <property type="protein sequence ID" value="CAI5453763.1"/>
    <property type="molecule type" value="Genomic_DNA"/>
</dbReference>
<dbReference type="Pfam" id="PF10328">
    <property type="entry name" value="7TM_GPCR_Srx"/>
    <property type="match status" value="1"/>
</dbReference>
<dbReference type="PANTHER" id="PTHR23017">
    <property type="entry name" value="SERPENTINE RECEPTOR, CLASS X"/>
    <property type="match status" value="1"/>
</dbReference>
<gene>
    <name evidence="3" type="ORF">CAMP_LOCUS16400</name>
</gene>
<evidence type="ECO:0000256" key="1">
    <source>
        <dbReference type="SAM" id="Phobius"/>
    </source>
</evidence>
<dbReference type="Proteomes" id="UP001152747">
    <property type="component" value="Unassembled WGS sequence"/>
</dbReference>
<keyword evidence="1" id="KW-0472">Membrane</keyword>
<comment type="caution">
    <text evidence="3">The sequence shown here is derived from an EMBL/GenBank/DDBJ whole genome shotgun (WGS) entry which is preliminary data.</text>
</comment>
<evidence type="ECO:0000259" key="2">
    <source>
        <dbReference type="Pfam" id="PF10328"/>
    </source>
</evidence>
<keyword evidence="4" id="KW-1185">Reference proteome</keyword>
<feature type="domain" description="7TM GPCR serpentine receptor class x (Srx)" evidence="2">
    <location>
        <begin position="27"/>
        <end position="279"/>
    </location>
</feature>
<dbReference type="Gene3D" id="1.20.1070.10">
    <property type="entry name" value="Rhodopsin 7-helix transmembrane proteins"/>
    <property type="match status" value="1"/>
</dbReference>
<proteinExistence type="predicted"/>
<organism evidence="3 4">
    <name type="scientific">Caenorhabditis angaria</name>
    <dbReference type="NCBI Taxonomy" id="860376"/>
    <lineage>
        <taxon>Eukaryota</taxon>
        <taxon>Metazoa</taxon>
        <taxon>Ecdysozoa</taxon>
        <taxon>Nematoda</taxon>
        <taxon>Chromadorea</taxon>
        <taxon>Rhabditida</taxon>
        <taxon>Rhabditina</taxon>
        <taxon>Rhabditomorpha</taxon>
        <taxon>Rhabditoidea</taxon>
        <taxon>Rhabditidae</taxon>
        <taxon>Peloderinae</taxon>
        <taxon>Caenorhabditis</taxon>
    </lineage>
</organism>
<feature type="transmembrane region" description="Helical" evidence="1">
    <location>
        <begin position="192"/>
        <end position="211"/>
    </location>
</feature>
<keyword evidence="1" id="KW-0812">Transmembrane</keyword>
<evidence type="ECO:0000313" key="3">
    <source>
        <dbReference type="EMBL" id="CAI5453763.1"/>
    </source>
</evidence>
<protein>
    <recommendedName>
        <fullName evidence="2">7TM GPCR serpentine receptor class x (Srx) domain-containing protein</fullName>
    </recommendedName>
</protein>
<feature type="transmembrane region" description="Helical" evidence="1">
    <location>
        <begin position="20"/>
        <end position="42"/>
    </location>
</feature>
<dbReference type="InterPro" id="IPR019430">
    <property type="entry name" value="7TM_GPCR_serpentine_rcpt_Srx"/>
</dbReference>
<sequence>MFADIVYQSGDQYLQEFEDIQAALLVFIPCFIGLLMAIIALYGCHKIPAMKSPFGYLTRYELYLIIIASSNSGGFYLFGVLFNIKFILNNSQIAGLISTTLIPTVISLYLLISFNRFLAIVTPLYYSIIFKSKYRRIYVSICYFVPLIYTPVFTWYYNCGYKFYHYGWVFSFIISDTCGTKFEVLLRGVQSLFTAATFSVNVCTFILLVFFRKRVLKTTSAEVRKREMNFGQQVIIQGFVFTIYGIFYSFAYRWIPGNLAENWKIFWTSTFIANSLHIFNA</sequence>
<feature type="transmembrane region" description="Helical" evidence="1">
    <location>
        <begin position="234"/>
        <end position="255"/>
    </location>
</feature>
<accession>A0A9P1J2E0</accession>
<feature type="transmembrane region" description="Helical" evidence="1">
    <location>
        <begin position="137"/>
        <end position="157"/>
    </location>
</feature>
<evidence type="ECO:0000313" key="4">
    <source>
        <dbReference type="Proteomes" id="UP001152747"/>
    </source>
</evidence>
<dbReference type="SUPFAM" id="SSF81321">
    <property type="entry name" value="Family A G protein-coupled receptor-like"/>
    <property type="match status" value="1"/>
</dbReference>
<feature type="transmembrane region" description="Helical" evidence="1">
    <location>
        <begin position="62"/>
        <end position="88"/>
    </location>
</feature>
<keyword evidence="1" id="KW-1133">Transmembrane helix</keyword>
<dbReference type="PANTHER" id="PTHR23017:SF24">
    <property type="entry name" value="7TM GPCR SERPENTINE RECEPTOR CLASS X (SRX) DOMAIN-CONTAINING PROTEIN-RELATED"/>
    <property type="match status" value="1"/>
</dbReference>
<reference evidence="3" key="1">
    <citation type="submission" date="2022-11" db="EMBL/GenBank/DDBJ databases">
        <authorList>
            <person name="Kikuchi T."/>
        </authorList>
    </citation>
    <scope>NUCLEOTIDE SEQUENCE</scope>
    <source>
        <strain evidence="3">PS1010</strain>
    </source>
</reference>
<feature type="transmembrane region" description="Helical" evidence="1">
    <location>
        <begin position="100"/>
        <end position="125"/>
    </location>
</feature>